<accession>E9HII6</accession>
<dbReference type="InParanoid" id="E9HII6"/>
<keyword evidence="3" id="KW-1185">Reference proteome</keyword>
<reference evidence="2 3" key="1">
    <citation type="journal article" date="2011" name="Science">
        <title>The ecoresponsive genome of Daphnia pulex.</title>
        <authorList>
            <person name="Colbourne J.K."/>
            <person name="Pfrender M.E."/>
            <person name="Gilbert D."/>
            <person name="Thomas W.K."/>
            <person name="Tucker A."/>
            <person name="Oakley T.H."/>
            <person name="Tokishita S."/>
            <person name="Aerts A."/>
            <person name="Arnold G.J."/>
            <person name="Basu M.K."/>
            <person name="Bauer D.J."/>
            <person name="Caceres C.E."/>
            <person name="Carmel L."/>
            <person name="Casola C."/>
            <person name="Choi J.H."/>
            <person name="Detter J.C."/>
            <person name="Dong Q."/>
            <person name="Dusheyko S."/>
            <person name="Eads B.D."/>
            <person name="Frohlich T."/>
            <person name="Geiler-Samerotte K.A."/>
            <person name="Gerlach D."/>
            <person name="Hatcher P."/>
            <person name="Jogdeo S."/>
            <person name="Krijgsveld J."/>
            <person name="Kriventseva E.V."/>
            <person name="Kultz D."/>
            <person name="Laforsch C."/>
            <person name="Lindquist E."/>
            <person name="Lopez J."/>
            <person name="Manak J.R."/>
            <person name="Muller J."/>
            <person name="Pangilinan J."/>
            <person name="Patwardhan R.P."/>
            <person name="Pitluck S."/>
            <person name="Pritham E.J."/>
            <person name="Rechtsteiner A."/>
            <person name="Rho M."/>
            <person name="Rogozin I.B."/>
            <person name="Sakarya O."/>
            <person name="Salamov A."/>
            <person name="Schaack S."/>
            <person name="Shapiro H."/>
            <person name="Shiga Y."/>
            <person name="Skalitzky C."/>
            <person name="Smith Z."/>
            <person name="Souvorov A."/>
            <person name="Sung W."/>
            <person name="Tang Z."/>
            <person name="Tsuchiya D."/>
            <person name="Tu H."/>
            <person name="Vos H."/>
            <person name="Wang M."/>
            <person name="Wolf Y.I."/>
            <person name="Yamagata H."/>
            <person name="Yamada T."/>
            <person name="Ye Y."/>
            <person name="Shaw J.R."/>
            <person name="Andrews J."/>
            <person name="Crease T.J."/>
            <person name="Tang H."/>
            <person name="Lucas S.M."/>
            <person name="Robertson H.M."/>
            <person name="Bork P."/>
            <person name="Koonin E.V."/>
            <person name="Zdobnov E.M."/>
            <person name="Grigoriev I.V."/>
            <person name="Lynch M."/>
            <person name="Boore J.L."/>
        </authorList>
    </citation>
    <scope>NUCLEOTIDE SEQUENCE [LARGE SCALE GENOMIC DNA]</scope>
</reference>
<sequence length="111" mass="12189">MRLKMTLPDDLSSALQDGVVLCHLANHVRARSVASIHVPSPAVPKLTVAKCRRNVENFIEACRRIGVSEDRLCTSSDVLERRNVARVAMTVATLMAFHRGRPAAAQHYTGV</sequence>
<dbReference type="PANTHER" id="PTHR46756">
    <property type="entry name" value="TRANSGELIN"/>
    <property type="match status" value="1"/>
</dbReference>
<dbReference type="SMART" id="SM00033">
    <property type="entry name" value="CH"/>
    <property type="match status" value="1"/>
</dbReference>
<dbReference type="InterPro" id="IPR001715">
    <property type="entry name" value="CH_dom"/>
</dbReference>
<dbReference type="Gene3D" id="1.10.418.10">
    <property type="entry name" value="Calponin-like domain"/>
    <property type="match status" value="1"/>
</dbReference>
<dbReference type="PhylomeDB" id="E9HII6"/>
<dbReference type="CDD" id="cd21205">
    <property type="entry name" value="CH_LRCH"/>
    <property type="match status" value="1"/>
</dbReference>
<dbReference type="OrthoDB" id="6149831at2759"/>
<dbReference type="Pfam" id="PF00307">
    <property type="entry name" value="CH"/>
    <property type="match status" value="1"/>
</dbReference>
<evidence type="ECO:0000259" key="1">
    <source>
        <dbReference type="PROSITE" id="PS50021"/>
    </source>
</evidence>
<protein>
    <recommendedName>
        <fullName evidence="1">Calponin-homology (CH) domain-containing protein</fullName>
    </recommendedName>
</protein>
<dbReference type="PROSITE" id="PS50021">
    <property type="entry name" value="CH"/>
    <property type="match status" value="1"/>
</dbReference>
<proteinExistence type="predicted"/>
<dbReference type="PANTHER" id="PTHR46756:SF18">
    <property type="entry name" value="GAS2-LIKE PROTEIN PICKLED EGGS"/>
    <property type="match status" value="1"/>
</dbReference>
<name>E9HII6_DAPPU</name>
<evidence type="ECO:0000313" key="3">
    <source>
        <dbReference type="Proteomes" id="UP000000305"/>
    </source>
</evidence>
<feature type="domain" description="Calponin-homology (CH)" evidence="1">
    <location>
        <begin position="1"/>
        <end position="99"/>
    </location>
</feature>
<dbReference type="OMA" id="ENNICLG"/>
<dbReference type="KEGG" id="dpx:DAPPUDRAFT_218254"/>
<dbReference type="HOGENOM" id="CLU_150252_0_0_1"/>
<dbReference type="AlphaFoldDB" id="E9HII6"/>
<dbReference type="eggNOG" id="KOG0532">
    <property type="taxonomic scope" value="Eukaryota"/>
</dbReference>
<dbReference type="SUPFAM" id="SSF47576">
    <property type="entry name" value="Calponin-homology domain, CH-domain"/>
    <property type="match status" value="1"/>
</dbReference>
<evidence type="ECO:0000313" key="2">
    <source>
        <dbReference type="EMBL" id="EFX68456.1"/>
    </source>
</evidence>
<gene>
    <name evidence="2" type="ORF">DAPPUDRAFT_218254</name>
</gene>
<organism evidence="2 3">
    <name type="scientific">Daphnia pulex</name>
    <name type="common">Water flea</name>
    <dbReference type="NCBI Taxonomy" id="6669"/>
    <lineage>
        <taxon>Eukaryota</taxon>
        <taxon>Metazoa</taxon>
        <taxon>Ecdysozoa</taxon>
        <taxon>Arthropoda</taxon>
        <taxon>Crustacea</taxon>
        <taxon>Branchiopoda</taxon>
        <taxon>Diplostraca</taxon>
        <taxon>Cladocera</taxon>
        <taxon>Anomopoda</taxon>
        <taxon>Daphniidae</taxon>
        <taxon>Daphnia</taxon>
    </lineage>
</organism>
<dbReference type="Proteomes" id="UP000000305">
    <property type="component" value="Unassembled WGS sequence"/>
</dbReference>
<dbReference type="STRING" id="6669.E9HII6"/>
<dbReference type="EMBL" id="GL732655">
    <property type="protein sequence ID" value="EFX68456.1"/>
    <property type="molecule type" value="Genomic_DNA"/>
</dbReference>
<dbReference type="InterPro" id="IPR036872">
    <property type="entry name" value="CH_dom_sf"/>
</dbReference>